<dbReference type="Pfam" id="PF00571">
    <property type="entry name" value="CBS"/>
    <property type="match status" value="2"/>
</dbReference>
<dbReference type="PANTHER" id="PTHR36510">
    <property type="entry name" value="GLUTAMATE--CYSTEINE LIGASE 2-RELATED"/>
    <property type="match status" value="1"/>
</dbReference>
<reference evidence="3 4" key="1">
    <citation type="submission" date="2020-04" db="EMBL/GenBank/DDBJ databases">
        <authorList>
            <person name="Yoon J."/>
        </authorList>
    </citation>
    <scope>NUCLEOTIDE SEQUENCE [LARGE SCALE GENOMIC DNA]</scope>
    <source>
        <strain evidence="3 4">DJ-13</strain>
    </source>
</reference>
<dbReference type="InterPro" id="IPR006336">
    <property type="entry name" value="GCS2"/>
</dbReference>
<dbReference type="Gene3D" id="3.30.590.20">
    <property type="match status" value="1"/>
</dbReference>
<feature type="domain" description="CBS" evidence="2">
    <location>
        <begin position="569"/>
        <end position="616"/>
    </location>
</feature>
<evidence type="ECO:0000313" key="3">
    <source>
        <dbReference type="EMBL" id="NKI31277.1"/>
    </source>
</evidence>
<dbReference type="InterPro" id="IPR014746">
    <property type="entry name" value="Gln_synth/guanido_kin_cat_dom"/>
</dbReference>
<dbReference type="InterPro" id="IPR050141">
    <property type="entry name" value="GCL_type2/YbdK_subfam"/>
</dbReference>
<sequence>MGEMITAQPSRTGERAAFVQHLMDDIKALEYLLDNDLFEDDVVRIGAEQEICLIDEDYRPFGINQKLLKAINDNHFTTELASYNIELNLDSFELKKDCFNLVEKQLRILLLKADKKAKGLGAKLLLAGILPTISKKEVGLEYLTPIPRYFALNDMLKTNKGGDFNLKIRGVDELFLKHDSVMFEACNTSFQLHLQIPSNDFISSYNWAQAIAGPVLSICCNSPLLMGRELWKETRIALFQQSLDTRKTVSALRNQTPRVGFGDDWESGSVAEIFKKDISKHRILLTKKIEENSMEKIKKGIIPELPALCLQNGTVYRWNRPCYGVGGGKPHLRIENRYIPAGPSVLDELANFAFWVGLMKGRPKQFDDLPSKMDFKSAKTNFIKAARTGKESLFLWCDEAYSAKKLVLNKLLPIAYKGLHKCGVDDVDIERFLGIIEARTKGRTGEQWQVSNYRKLKKDFKTDKSLVLLTKEMVQNQTKHLPIHQWKDIDNKRPFGKSQLVKELMNTHVLKLHENDYVSMAKAIMTWNNIRHIPVENDYAELTGILSLRYLNSLEKSVDFEQTTVDRIMVKEIFTIGPDQTTLEALELMKKHDIGCLPVVQNTNTLIGILSKSDLI</sequence>
<accession>A0ABX1GMY4</accession>
<keyword evidence="1" id="KW-0129">CBS domain</keyword>
<dbReference type="RefSeq" id="WP_168551460.1">
    <property type="nucleotide sequence ID" value="NZ_JAAWWL010000001.1"/>
</dbReference>
<comment type="caution">
    <text evidence="3">The sequence shown here is derived from an EMBL/GenBank/DDBJ whole genome shotgun (WGS) entry which is preliminary data.</text>
</comment>
<protein>
    <submittedName>
        <fullName evidence="3">CBS domain-containing protein</fullName>
    </submittedName>
</protein>
<dbReference type="InterPro" id="IPR000644">
    <property type="entry name" value="CBS_dom"/>
</dbReference>
<keyword evidence="4" id="KW-1185">Reference proteome</keyword>
<dbReference type="SMART" id="SM00116">
    <property type="entry name" value="CBS"/>
    <property type="match status" value="2"/>
</dbReference>
<name>A0ABX1GMY4_9FLAO</name>
<feature type="domain" description="CBS" evidence="2">
    <location>
        <begin position="505"/>
        <end position="564"/>
    </location>
</feature>
<evidence type="ECO:0000259" key="2">
    <source>
        <dbReference type="PROSITE" id="PS51371"/>
    </source>
</evidence>
<dbReference type="Proteomes" id="UP000718451">
    <property type="component" value="Unassembled WGS sequence"/>
</dbReference>
<evidence type="ECO:0000313" key="4">
    <source>
        <dbReference type="Proteomes" id="UP000718451"/>
    </source>
</evidence>
<dbReference type="InterPro" id="IPR046342">
    <property type="entry name" value="CBS_dom_sf"/>
</dbReference>
<organism evidence="3 4">
    <name type="scientific">Croceivirga thetidis</name>
    <dbReference type="NCBI Taxonomy" id="2721623"/>
    <lineage>
        <taxon>Bacteria</taxon>
        <taxon>Pseudomonadati</taxon>
        <taxon>Bacteroidota</taxon>
        <taxon>Flavobacteriia</taxon>
        <taxon>Flavobacteriales</taxon>
        <taxon>Flavobacteriaceae</taxon>
        <taxon>Croceivirga</taxon>
    </lineage>
</organism>
<dbReference type="PANTHER" id="PTHR36510:SF3">
    <property type="entry name" value="CONSERVED PROTEIN"/>
    <property type="match status" value="1"/>
</dbReference>
<evidence type="ECO:0000256" key="1">
    <source>
        <dbReference type="PROSITE-ProRule" id="PRU00703"/>
    </source>
</evidence>
<dbReference type="Gene3D" id="3.10.580.10">
    <property type="entry name" value="CBS-domain"/>
    <property type="match status" value="1"/>
</dbReference>
<dbReference type="SUPFAM" id="SSF54631">
    <property type="entry name" value="CBS-domain pair"/>
    <property type="match status" value="1"/>
</dbReference>
<dbReference type="EMBL" id="JAAWWL010000001">
    <property type="protein sequence ID" value="NKI31277.1"/>
    <property type="molecule type" value="Genomic_DNA"/>
</dbReference>
<dbReference type="Pfam" id="PF04107">
    <property type="entry name" value="GCS2"/>
    <property type="match status" value="1"/>
</dbReference>
<dbReference type="SUPFAM" id="SSF55931">
    <property type="entry name" value="Glutamine synthetase/guanido kinase"/>
    <property type="match status" value="1"/>
</dbReference>
<dbReference type="PROSITE" id="PS51371">
    <property type="entry name" value="CBS"/>
    <property type="match status" value="2"/>
</dbReference>
<gene>
    <name evidence="3" type="ORF">HCU67_04930</name>
</gene>
<proteinExistence type="predicted"/>